<dbReference type="Pfam" id="PF00873">
    <property type="entry name" value="ACR_tran"/>
    <property type="match status" value="1"/>
</dbReference>
<feature type="transmembrane region" description="Helical" evidence="1">
    <location>
        <begin position="985"/>
        <end position="1011"/>
    </location>
</feature>
<dbReference type="Gene3D" id="3.30.70.1440">
    <property type="entry name" value="Multidrug efflux transporter AcrB pore domain"/>
    <property type="match status" value="1"/>
</dbReference>
<dbReference type="SUPFAM" id="SSF82693">
    <property type="entry name" value="Multidrug efflux transporter AcrB pore domain, PN1, PN2, PC1 and PC2 subdomains"/>
    <property type="match status" value="4"/>
</dbReference>
<dbReference type="Gene3D" id="3.30.70.1320">
    <property type="entry name" value="Multidrug efflux transporter AcrB pore domain like"/>
    <property type="match status" value="1"/>
</dbReference>
<keyword evidence="1" id="KW-0472">Membrane</keyword>
<evidence type="ECO:0000313" key="2">
    <source>
        <dbReference type="EMBL" id="MEK8089101.1"/>
    </source>
</evidence>
<gene>
    <name evidence="2" type="ORF">WOB96_04920</name>
</gene>
<evidence type="ECO:0000313" key="3">
    <source>
        <dbReference type="Proteomes" id="UP001446205"/>
    </source>
</evidence>
<feature type="transmembrane region" description="Helical" evidence="1">
    <location>
        <begin position="526"/>
        <end position="546"/>
    </location>
</feature>
<feature type="transmembrane region" description="Helical" evidence="1">
    <location>
        <begin position="12"/>
        <end position="29"/>
    </location>
</feature>
<feature type="transmembrane region" description="Helical" evidence="1">
    <location>
        <begin position="881"/>
        <end position="901"/>
    </location>
</feature>
<dbReference type="Gene3D" id="1.20.1640.10">
    <property type="entry name" value="Multidrug efflux transporter AcrB transmembrane domain"/>
    <property type="match status" value="2"/>
</dbReference>
<keyword evidence="1" id="KW-1133">Transmembrane helix</keyword>
<feature type="transmembrane region" description="Helical" evidence="1">
    <location>
        <begin position="957"/>
        <end position="979"/>
    </location>
</feature>
<comment type="caution">
    <text evidence="2">The sequence shown here is derived from an EMBL/GenBank/DDBJ whole genome shotgun (WGS) entry which is preliminary data.</text>
</comment>
<evidence type="ECO:0000256" key="1">
    <source>
        <dbReference type="SAM" id="Phobius"/>
    </source>
</evidence>
<organism evidence="2 3">
    <name type="scientific">Thermithiobacillus plumbiphilus</name>
    <dbReference type="NCBI Taxonomy" id="1729899"/>
    <lineage>
        <taxon>Bacteria</taxon>
        <taxon>Pseudomonadati</taxon>
        <taxon>Pseudomonadota</taxon>
        <taxon>Acidithiobacillia</taxon>
        <taxon>Acidithiobacillales</taxon>
        <taxon>Thermithiobacillaceae</taxon>
        <taxon>Thermithiobacillus</taxon>
    </lineage>
</organism>
<dbReference type="SUPFAM" id="SSF82866">
    <property type="entry name" value="Multidrug efflux transporter AcrB transmembrane domain"/>
    <property type="match status" value="2"/>
</dbReference>
<dbReference type="RefSeq" id="WP_341370167.1">
    <property type="nucleotide sequence ID" value="NZ_JBBPCO010000003.1"/>
</dbReference>
<feature type="transmembrane region" description="Helical" evidence="1">
    <location>
        <begin position="907"/>
        <end position="932"/>
    </location>
</feature>
<dbReference type="Gene3D" id="3.30.70.1430">
    <property type="entry name" value="Multidrug efflux transporter AcrB pore domain"/>
    <property type="match status" value="2"/>
</dbReference>
<keyword evidence="1" id="KW-0812">Transmembrane</keyword>
<dbReference type="InterPro" id="IPR001036">
    <property type="entry name" value="Acrflvin-R"/>
</dbReference>
<dbReference type="InterPro" id="IPR027463">
    <property type="entry name" value="AcrB_DN_DC_subdom"/>
</dbReference>
<dbReference type="EMBL" id="JBBPCO010000003">
    <property type="protein sequence ID" value="MEK8089101.1"/>
    <property type="molecule type" value="Genomic_DNA"/>
</dbReference>
<reference evidence="2 3" key="1">
    <citation type="submission" date="2024-04" db="EMBL/GenBank/DDBJ databases">
        <authorList>
            <person name="Abashina T."/>
            <person name="Shaikin A."/>
        </authorList>
    </citation>
    <scope>NUCLEOTIDE SEQUENCE [LARGE SCALE GENOMIC DNA]</scope>
    <source>
        <strain evidence="2 3">AAFK</strain>
    </source>
</reference>
<dbReference type="PANTHER" id="PTHR32063">
    <property type="match status" value="1"/>
</dbReference>
<protein>
    <submittedName>
        <fullName evidence="2">Efflux RND transporter permease subunit</fullName>
    </submittedName>
</protein>
<dbReference type="Proteomes" id="UP001446205">
    <property type="component" value="Unassembled WGS sequence"/>
</dbReference>
<dbReference type="PRINTS" id="PR00702">
    <property type="entry name" value="ACRIFLAVINRP"/>
</dbReference>
<sequence>MSISSLFIHRPVSTTVLTLALLIFGWFSFSGLPVNDLPNVDFPTITVNASLPGASPDTMATAVATPLERQFSTIAGIDSMNSVSSSGSTRITIQFSLERDIDAAAQDVQTAIAQAARRLPDEMTDLPTLRKVNPADAPILYIGLTSPYLPMQELDQYADTRIAQRISTLPGVAQVLVFGAQKYAVRVYLNPRALANHQLGLDQVVTAIGQGNTHQPSGTLRGESRTYNIEVDGQLEDAKAFNDMIVAYTGSAPVRLDELGHTFDSVENDKARTWLNGDRAIVLAIQRQPGANTVEVVDHIREILPEIEQQLPGGARLTILNDRSEFIQASIHEVEFTLILAVFLVALVLFAFLRNLSAGIIAMLALPASIFGTFIVMDLLGYSLNNLSLMALTLAVGFVVDDAIVVLENIVRHMEMGRTRWEAALEGAREIGFTVISMTISLAAVFIPIVFMGGILGRLFHEFAVTIGVAVLVSGAVSLTLTPMLASRFLSLRESQNPLTRFLERGFERSAEGYRRSLVWAMNHRGLMLTVAGGVLLLSAALFGVVQKGFIPTQDTGLIQGGTRYAEGIAFEDMVAKQQQIAGIVQKNPNVQAVMSSAGQGGGGVTGGNIGRLIIRLKPADQRELSADEVIQQLRRETRKVQGVQVFLQNPPAINIGGMQSNSNYQYVLQGAELPTLQQAASALEERLRSIPGVQDVNTDLELRNPQINVEILRDRAAAFGITPAQIESTLNSAFGERRVSSIYGPTDEYSVLVSVDPRYQQDLSALEGIYLKGTNDAMVPLGSVVKLNLGAGPLSIAHFGQLPSVTLSFNLAPGVALGDVTQRIQSLAAQTLPANVSGQFTGSAQSFQQSMQDLPVLLLITVLVIYLVLAILYEHFGHPLTILTALPLAAFGALLMLLLFHQELNIFSFVGIILLVGLVKKNGIIMVDFALELQRERKLPPAEAIVEASVIRFRPIMMTTFAAILATLPIALGFGAGAEARRPLGIAVVGGLIFSQLLTLYITPAFYVSLENGLRWVRRRQGRAEAAPAES</sequence>
<keyword evidence="3" id="KW-1185">Reference proteome</keyword>
<dbReference type="SUPFAM" id="SSF82714">
    <property type="entry name" value="Multidrug efflux transporter AcrB TolC docking domain, DN and DC subdomains"/>
    <property type="match status" value="2"/>
</dbReference>
<feature type="transmembrane region" description="Helical" evidence="1">
    <location>
        <begin position="463"/>
        <end position="486"/>
    </location>
</feature>
<dbReference type="PANTHER" id="PTHR32063:SF21">
    <property type="entry name" value="MULTIDRUG RESISTANCE PROTEIN MDTB"/>
    <property type="match status" value="1"/>
</dbReference>
<feature type="transmembrane region" description="Helical" evidence="1">
    <location>
        <begin position="336"/>
        <end position="353"/>
    </location>
</feature>
<accession>A0ABU9D7Z6</accession>
<feature type="transmembrane region" description="Helical" evidence="1">
    <location>
        <begin position="855"/>
        <end position="874"/>
    </location>
</feature>
<feature type="transmembrane region" description="Helical" evidence="1">
    <location>
        <begin position="360"/>
        <end position="383"/>
    </location>
</feature>
<feature type="transmembrane region" description="Helical" evidence="1">
    <location>
        <begin position="431"/>
        <end position="457"/>
    </location>
</feature>
<name>A0ABU9D7Z6_9PROT</name>
<proteinExistence type="predicted"/>
<dbReference type="Gene3D" id="3.30.2090.10">
    <property type="entry name" value="Multidrug efflux transporter AcrB TolC docking domain, DN and DC subdomains"/>
    <property type="match status" value="2"/>
</dbReference>